<evidence type="ECO:0008006" key="14">
    <source>
        <dbReference type="Google" id="ProtNLM"/>
    </source>
</evidence>
<keyword evidence="6" id="KW-0677">Repeat</keyword>
<keyword evidence="4" id="KW-0433">Leucine-rich repeat</keyword>
<keyword evidence="13" id="KW-1185">Reference proteome</keyword>
<evidence type="ECO:0000256" key="10">
    <source>
        <dbReference type="ARBA" id="ARBA00023180"/>
    </source>
</evidence>
<dbReference type="EMBL" id="CAUOFW020004560">
    <property type="protein sequence ID" value="CAK9166241.1"/>
    <property type="molecule type" value="Genomic_DNA"/>
</dbReference>
<comment type="caution">
    <text evidence="12">The sequence shown here is derived from an EMBL/GenBank/DDBJ whole genome shotgun (WGS) entry which is preliminary data.</text>
</comment>
<evidence type="ECO:0000256" key="6">
    <source>
        <dbReference type="ARBA" id="ARBA00022737"/>
    </source>
</evidence>
<evidence type="ECO:0000256" key="1">
    <source>
        <dbReference type="ARBA" id="ARBA00004251"/>
    </source>
</evidence>
<dbReference type="Pfam" id="PF00560">
    <property type="entry name" value="LRR_1"/>
    <property type="match status" value="1"/>
</dbReference>
<name>A0ABC8TAV7_9AQUA</name>
<dbReference type="InterPro" id="IPR001611">
    <property type="entry name" value="Leu-rich_rpt"/>
</dbReference>
<dbReference type="InterPro" id="IPR032675">
    <property type="entry name" value="LRR_dom_sf"/>
</dbReference>
<gene>
    <name evidence="12" type="ORF">ILEXP_LOCUS35448</name>
</gene>
<accession>A0ABC8TAV7</accession>
<keyword evidence="5 11" id="KW-0812">Transmembrane</keyword>
<evidence type="ECO:0000313" key="13">
    <source>
        <dbReference type="Proteomes" id="UP001642360"/>
    </source>
</evidence>
<reference evidence="12 13" key="1">
    <citation type="submission" date="2024-02" db="EMBL/GenBank/DDBJ databases">
        <authorList>
            <person name="Vignale AGUSTIN F."/>
            <person name="Sosa J E."/>
            <person name="Modenutti C."/>
        </authorList>
    </citation>
    <scope>NUCLEOTIDE SEQUENCE [LARGE SCALE GENOMIC DNA]</scope>
</reference>
<keyword evidence="10" id="KW-0325">Glycoprotein</keyword>
<evidence type="ECO:0000256" key="11">
    <source>
        <dbReference type="SAM" id="Phobius"/>
    </source>
</evidence>
<evidence type="ECO:0000313" key="12">
    <source>
        <dbReference type="EMBL" id="CAK9166241.1"/>
    </source>
</evidence>
<evidence type="ECO:0000256" key="7">
    <source>
        <dbReference type="ARBA" id="ARBA00022989"/>
    </source>
</evidence>
<sequence length="239" mass="26485">MKNAQESGVGLQYIGGLHYQDSVTVVIKGDELKLVRILTIFTTIDLSDNNFEGDIPDIIGSLDSLLVLNLSHNSLVGQIPSSLGNLLVLESLDLSSNQHVGEIPVILTDLTFLEALNLSHNHLVGLIPQGGQFDTFQNDSYSRNLALCGFPLSKNCGNDKEPQTPPSVLLQENNSDFFSGFNWKSVLMGYSYGTILGLIMGYLMLLTEKPKWFTGIVGRQRRRNRQRLRSGNRHGARRI</sequence>
<proteinExistence type="inferred from homology"/>
<comment type="similarity">
    <text evidence="2">Belongs to the RLP family.</text>
</comment>
<dbReference type="PANTHER" id="PTHR27004">
    <property type="entry name" value="RECEPTOR-LIKE PROTEIN 12 ISOFORM X1"/>
    <property type="match status" value="1"/>
</dbReference>
<feature type="transmembrane region" description="Helical" evidence="11">
    <location>
        <begin position="187"/>
        <end position="206"/>
    </location>
</feature>
<dbReference type="GO" id="GO:0005886">
    <property type="term" value="C:plasma membrane"/>
    <property type="evidence" value="ECO:0007669"/>
    <property type="project" value="UniProtKB-SubCell"/>
</dbReference>
<evidence type="ECO:0000256" key="9">
    <source>
        <dbReference type="ARBA" id="ARBA00023170"/>
    </source>
</evidence>
<protein>
    <recommendedName>
        <fullName evidence="14">Receptor-like protein 12</fullName>
    </recommendedName>
</protein>
<dbReference type="Proteomes" id="UP001642360">
    <property type="component" value="Unassembled WGS sequence"/>
</dbReference>
<dbReference type="Pfam" id="PF13855">
    <property type="entry name" value="LRR_8"/>
    <property type="match status" value="1"/>
</dbReference>
<keyword evidence="7 11" id="KW-1133">Transmembrane helix</keyword>
<organism evidence="12 13">
    <name type="scientific">Ilex paraguariensis</name>
    <name type="common">yerba mate</name>
    <dbReference type="NCBI Taxonomy" id="185542"/>
    <lineage>
        <taxon>Eukaryota</taxon>
        <taxon>Viridiplantae</taxon>
        <taxon>Streptophyta</taxon>
        <taxon>Embryophyta</taxon>
        <taxon>Tracheophyta</taxon>
        <taxon>Spermatophyta</taxon>
        <taxon>Magnoliopsida</taxon>
        <taxon>eudicotyledons</taxon>
        <taxon>Gunneridae</taxon>
        <taxon>Pentapetalae</taxon>
        <taxon>asterids</taxon>
        <taxon>campanulids</taxon>
        <taxon>Aquifoliales</taxon>
        <taxon>Aquifoliaceae</taxon>
        <taxon>Ilex</taxon>
    </lineage>
</organism>
<dbReference type="Gene3D" id="3.80.10.10">
    <property type="entry name" value="Ribonuclease Inhibitor"/>
    <property type="match status" value="1"/>
</dbReference>
<evidence type="ECO:0000256" key="4">
    <source>
        <dbReference type="ARBA" id="ARBA00022614"/>
    </source>
</evidence>
<comment type="subcellular location">
    <subcellularLocation>
        <location evidence="1">Cell membrane</location>
        <topology evidence="1">Single-pass type I membrane protein</topology>
    </subcellularLocation>
</comment>
<keyword evidence="8 11" id="KW-0472">Membrane</keyword>
<evidence type="ECO:0000256" key="5">
    <source>
        <dbReference type="ARBA" id="ARBA00022692"/>
    </source>
</evidence>
<keyword evidence="3" id="KW-1003">Cell membrane</keyword>
<evidence type="ECO:0000256" key="3">
    <source>
        <dbReference type="ARBA" id="ARBA00022475"/>
    </source>
</evidence>
<evidence type="ECO:0000256" key="2">
    <source>
        <dbReference type="ARBA" id="ARBA00009592"/>
    </source>
</evidence>
<evidence type="ECO:0000256" key="8">
    <source>
        <dbReference type="ARBA" id="ARBA00023136"/>
    </source>
</evidence>
<keyword evidence="9" id="KW-0675">Receptor</keyword>
<dbReference type="FunFam" id="3.80.10.10:FF:000111">
    <property type="entry name" value="LRR receptor-like serine/threonine-protein kinase ERECTA"/>
    <property type="match status" value="1"/>
</dbReference>
<dbReference type="SUPFAM" id="SSF52058">
    <property type="entry name" value="L domain-like"/>
    <property type="match status" value="1"/>
</dbReference>
<dbReference type="AlphaFoldDB" id="A0ABC8TAV7"/>
<dbReference type="PRINTS" id="PR00019">
    <property type="entry name" value="LEURICHRPT"/>
</dbReference>
<dbReference type="PANTHER" id="PTHR27004:SF428">
    <property type="entry name" value="OS01G0160600 PROTEIN"/>
    <property type="match status" value="1"/>
</dbReference>